<protein>
    <submittedName>
        <fullName evidence="2">Uncharacterized membrane protein</fullName>
    </submittedName>
</protein>
<accession>A0A0K6IWT5</accession>
<sequence>MRRYFVTGLLVWLPIVVTFAVLAWIVGTLDALIDWLPERWRPETLLGYRIPGLGVVAAVSLVFATGIVAANVLGQRLIELWEALIRRIPIVKSLYSSVKQVSETLFSEGGQAFRTAVLVEYPRRGAWTVAFVTGEPPAAVVGGTGVAEPMIAVYVPTTPNPTSGFLLLVPESEIIPLELGIDEALKYVISLGTITPTAMPPSIHSPDAGT</sequence>
<feature type="transmembrane region" description="Helical" evidence="1">
    <location>
        <begin position="9"/>
        <end position="33"/>
    </location>
</feature>
<keyword evidence="3" id="KW-1185">Reference proteome</keyword>
<dbReference type="PANTHER" id="PTHR31876">
    <property type="entry name" value="COV-LIKE PROTEIN 1"/>
    <property type="match status" value="1"/>
</dbReference>
<reference evidence="3" key="1">
    <citation type="submission" date="2015-08" db="EMBL/GenBank/DDBJ databases">
        <authorList>
            <person name="Babu N.S."/>
            <person name="Beckwith C.J."/>
            <person name="Beseler K.G."/>
            <person name="Brison A."/>
            <person name="Carone J.V."/>
            <person name="Caskin T.P."/>
            <person name="Diamond M."/>
            <person name="Durham M.E."/>
            <person name="Foxe J.M."/>
            <person name="Go M."/>
            <person name="Henderson B.A."/>
            <person name="Jones I.B."/>
            <person name="McGettigan J.A."/>
            <person name="Micheletti S.J."/>
            <person name="Nasrallah M.E."/>
            <person name="Ortiz D."/>
            <person name="Piller C.R."/>
            <person name="Privatt S.R."/>
            <person name="Schneider S.L."/>
            <person name="Sharp S."/>
            <person name="Smith T.C."/>
            <person name="Stanton J.D."/>
            <person name="Ullery H.E."/>
            <person name="Wilson R.J."/>
            <person name="Serrano M.G."/>
            <person name="Buck G."/>
            <person name="Lee V."/>
            <person name="Wang Y."/>
            <person name="Carvalho R."/>
            <person name="Voegtly L."/>
            <person name="Shi R."/>
            <person name="Duckworth R."/>
            <person name="Johnson A."/>
            <person name="Loviza R."/>
            <person name="Walstead R."/>
            <person name="Shah Z."/>
            <person name="Kiflezghi M."/>
            <person name="Wade K."/>
            <person name="Ball S.L."/>
            <person name="Bradley K.W."/>
            <person name="Asai D.J."/>
            <person name="Bowman C.A."/>
            <person name="Russell D.A."/>
            <person name="Pope W.H."/>
            <person name="Jacobs-Sera D."/>
            <person name="Hendrix R.W."/>
            <person name="Hatfull G.F."/>
        </authorList>
    </citation>
    <scope>NUCLEOTIDE SEQUENCE [LARGE SCALE GENOMIC DNA]</scope>
    <source>
        <strain evidence="3">JCM 19170</strain>
    </source>
</reference>
<dbReference type="EMBL" id="CYHH01000008">
    <property type="protein sequence ID" value="CUB07524.1"/>
    <property type="molecule type" value="Genomic_DNA"/>
</dbReference>
<dbReference type="AlphaFoldDB" id="A0A0K6IWT5"/>
<dbReference type="OrthoDB" id="9780267at2"/>
<evidence type="ECO:0000313" key="2">
    <source>
        <dbReference type="EMBL" id="CUB07524.1"/>
    </source>
</evidence>
<dbReference type="InterPro" id="IPR007462">
    <property type="entry name" value="COV1-like"/>
</dbReference>
<gene>
    <name evidence="2" type="ORF">Ga0061068_10851</name>
</gene>
<dbReference type="Proteomes" id="UP000182108">
    <property type="component" value="Unassembled WGS sequence"/>
</dbReference>
<organism evidence="2 3">
    <name type="scientific">Tepidiphilus thermophilus</name>
    <dbReference type="NCBI Taxonomy" id="876478"/>
    <lineage>
        <taxon>Bacteria</taxon>
        <taxon>Pseudomonadati</taxon>
        <taxon>Pseudomonadota</taxon>
        <taxon>Hydrogenophilia</taxon>
        <taxon>Hydrogenophilales</taxon>
        <taxon>Hydrogenophilaceae</taxon>
        <taxon>Tepidiphilus</taxon>
    </lineage>
</organism>
<name>A0A0K6IWT5_9PROT</name>
<keyword evidence="1" id="KW-1133">Transmembrane helix</keyword>
<keyword evidence="1" id="KW-0472">Membrane</keyword>
<proteinExistence type="predicted"/>
<dbReference type="Pfam" id="PF04367">
    <property type="entry name" value="DUF502"/>
    <property type="match status" value="1"/>
</dbReference>
<dbReference type="PANTHER" id="PTHR31876:SF26">
    <property type="entry name" value="PROTEIN LIKE COV 2"/>
    <property type="match status" value="1"/>
</dbReference>
<keyword evidence="1" id="KW-0812">Transmembrane</keyword>
<dbReference type="RefSeq" id="WP_055423805.1">
    <property type="nucleotide sequence ID" value="NZ_CYHH01000008.1"/>
</dbReference>
<evidence type="ECO:0000313" key="3">
    <source>
        <dbReference type="Proteomes" id="UP000182108"/>
    </source>
</evidence>
<feature type="transmembrane region" description="Helical" evidence="1">
    <location>
        <begin position="53"/>
        <end position="73"/>
    </location>
</feature>
<evidence type="ECO:0000256" key="1">
    <source>
        <dbReference type="SAM" id="Phobius"/>
    </source>
</evidence>